<name>A0A5C8ZLX2_9ACTN</name>
<feature type="signal peptide" evidence="3">
    <location>
        <begin position="1"/>
        <end position="19"/>
    </location>
</feature>
<dbReference type="Gene3D" id="3.40.50.1820">
    <property type="entry name" value="alpha/beta hydrolase"/>
    <property type="match status" value="1"/>
</dbReference>
<keyword evidence="3" id="KW-0732">Signal</keyword>
<dbReference type="PROSITE" id="PS51257">
    <property type="entry name" value="PROKAR_LIPOPROTEIN"/>
    <property type="match status" value="1"/>
</dbReference>
<proteinExistence type="predicted"/>
<accession>A0A5C8ZLX2</accession>
<evidence type="ECO:0000313" key="5">
    <source>
        <dbReference type="EMBL" id="TXR58149.1"/>
    </source>
</evidence>
<evidence type="ECO:0000256" key="3">
    <source>
        <dbReference type="SAM" id="SignalP"/>
    </source>
</evidence>
<dbReference type="AlphaFoldDB" id="A0A5C8ZLX2"/>
<feature type="domain" description="BD-FAE-like" evidence="4">
    <location>
        <begin position="77"/>
        <end position="298"/>
    </location>
</feature>
<dbReference type="InterPro" id="IPR029058">
    <property type="entry name" value="AB_hydrolase_fold"/>
</dbReference>
<protein>
    <submittedName>
        <fullName evidence="5">Alpha/beta hydrolase</fullName>
    </submittedName>
</protein>
<keyword evidence="6" id="KW-1185">Reference proteome</keyword>
<comment type="caution">
    <text evidence="5">The sequence shown here is derived from an EMBL/GenBank/DDBJ whole genome shotgun (WGS) entry which is preliminary data.</text>
</comment>
<dbReference type="InterPro" id="IPR049492">
    <property type="entry name" value="BD-FAE-like_dom"/>
</dbReference>
<dbReference type="EMBL" id="VKAC01000001">
    <property type="protein sequence ID" value="TXR58149.1"/>
    <property type="molecule type" value="Genomic_DNA"/>
</dbReference>
<reference evidence="5 6" key="1">
    <citation type="submission" date="2019-07" db="EMBL/GenBank/DDBJ databases">
        <title>Quadrisphaera sp. strain DD2A genome sequencing and assembly.</title>
        <authorList>
            <person name="Kim I."/>
        </authorList>
    </citation>
    <scope>NUCLEOTIDE SEQUENCE [LARGE SCALE GENOMIC DNA]</scope>
    <source>
        <strain evidence="5 6">DD2A</strain>
    </source>
</reference>
<dbReference type="PANTHER" id="PTHR48081:SF13">
    <property type="entry name" value="ALPHA_BETA HYDROLASE"/>
    <property type="match status" value="1"/>
</dbReference>
<gene>
    <name evidence="5" type="ORF">FMM08_02910</name>
</gene>
<dbReference type="PANTHER" id="PTHR48081">
    <property type="entry name" value="AB HYDROLASE SUPERFAMILY PROTEIN C4A8.06C"/>
    <property type="match status" value="1"/>
</dbReference>
<evidence type="ECO:0000256" key="1">
    <source>
        <dbReference type="ARBA" id="ARBA00022801"/>
    </source>
</evidence>
<dbReference type="InterPro" id="IPR050300">
    <property type="entry name" value="GDXG_lipolytic_enzyme"/>
</dbReference>
<evidence type="ECO:0000256" key="2">
    <source>
        <dbReference type="SAM" id="MobiDB-lite"/>
    </source>
</evidence>
<evidence type="ECO:0000313" key="6">
    <source>
        <dbReference type="Proteomes" id="UP000321234"/>
    </source>
</evidence>
<sequence length="361" mass="36138">MTRRGLMAASAAVGSAVLAACGSGGSSPSPSRTTTTSSSPPAPSTSSSVPTGSAAEGGARVLADQAYADPVDRAHLLDLYLPDPAAAPGPWPVVLFFPGSAWLSGDAKGGPTELSGGTTAALLAQRWGPAGFAVAGVNVRSSAQATFPAQLHDAKAAVRYVRSRAAELGLDAGRVVTMGTSSGGWCASMAGVVTGVPELEGADLGHADQSSAVQAVVDLFGPTDFTAMDSQRVPGGASHDGADSPESALMGFPIQSDPEATHRADPSRYVTASSPPLWIAHGTADQSVPPGQSELLFAACERAGASAALTLVAGAGHTDAYLADGAPDREVRTTRAGQTTSGTDPDPTYDAVLAFLRQSLG</sequence>
<feature type="compositionally biased region" description="Low complexity" evidence="2">
    <location>
        <begin position="20"/>
        <end position="53"/>
    </location>
</feature>
<dbReference type="GO" id="GO:0016787">
    <property type="term" value="F:hydrolase activity"/>
    <property type="evidence" value="ECO:0007669"/>
    <property type="project" value="UniProtKB-KW"/>
</dbReference>
<feature type="chain" id="PRO_5038721178" evidence="3">
    <location>
        <begin position="20"/>
        <end position="361"/>
    </location>
</feature>
<evidence type="ECO:0000259" key="4">
    <source>
        <dbReference type="Pfam" id="PF20434"/>
    </source>
</evidence>
<feature type="region of interest" description="Disordered" evidence="2">
    <location>
        <begin position="20"/>
        <end position="55"/>
    </location>
</feature>
<dbReference type="OrthoDB" id="9803828at2"/>
<feature type="region of interest" description="Disordered" evidence="2">
    <location>
        <begin position="327"/>
        <end position="348"/>
    </location>
</feature>
<organism evidence="5 6">
    <name type="scientific">Quadrisphaera setariae</name>
    <dbReference type="NCBI Taxonomy" id="2593304"/>
    <lineage>
        <taxon>Bacteria</taxon>
        <taxon>Bacillati</taxon>
        <taxon>Actinomycetota</taxon>
        <taxon>Actinomycetes</taxon>
        <taxon>Kineosporiales</taxon>
        <taxon>Kineosporiaceae</taxon>
        <taxon>Quadrisphaera</taxon>
    </lineage>
</organism>
<dbReference type="Proteomes" id="UP000321234">
    <property type="component" value="Unassembled WGS sequence"/>
</dbReference>
<dbReference type="Pfam" id="PF20434">
    <property type="entry name" value="BD-FAE"/>
    <property type="match status" value="1"/>
</dbReference>
<dbReference type="SUPFAM" id="SSF53474">
    <property type="entry name" value="alpha/beta-Hydrolases"/>
    <property type="match status" value="1"/>
</dbReference>
<keyword evidence="1 5" id="KW-0378">Hydrolase</keyword>